<dbReference type="EMBL" id="BJXA01000001">
    <property type="protein sequence ID" value="GEM35589.1"/>
    <property type="molecule type" value="Genomic_DNA"/>
</dbReference>
<keyword evidence="7" id="KW-1185">Reference proteome</keyword>
<dbReference type="GO" id="GO:0005524">
    <property type="term" value="F:ATP binding"/>
    <property type="evidence" value="ECO:0007669"/>
    <property type="project" value="UniProtKB-KW"/>
</dbReference>
<evidence type="ECO:0000256" key="4">
    <source>
        <dbReference type="ARBA" id="ARBA00022840"/>
    </source>
</evidence>
<evidence type="ECO:0000259" key="5">
    <source>
        <dbReference type="Pfam" id="PF18085"/>
    </source>
</evidence>
<protein>
    <recommendedName>
        <fullName evidence="5">Maltokinase N-terminal cap domain-containing protein</fullName>
    </recommendedName>
</protein>
<dbReference type="OrthoDB" id="3787729at2"/>
<sequence length="223" mass="23478">MAVIHETTMVPTKVELLASWLPTRSWYRGSTRPVLQRTGGFRLDDPAGEVGIEFMVVTDTSGAQPVTYQVPFAYRGAPRDDAEDALIGTSMHGVLGQRWLYDGTRDPVVVAQILALLGGTVKAQAQHASATVDESVAVTTPDIAVPTLASGPVVAEDGSSRTDIMVGAQVPGSTAIVRVNRVLQPGDESSDRAGAGHVTASWQLPDGASVRGVFLSFDGHVES</sequence>
<evidence type="ECO:0000313" key="6">
    <source>
        <dbReference type="EMBL" id="GEM35589.1"/>
    </source>
</evidence>
<dbReference type="AlphaFoldDB" id="A0A511M4M7"/>
<evidence type="ECO:0000256" key="3">
    <source>
        <dbReference type="ARBA" id="ARBA00022777"/>
    </source>
</evidence>
<organism evidence="6 7">
    <name type="scientific">Nocardia ninae NBRC 108245</name>
    <dbReference type="NCBI Taxonomy" id="1210091"/>
    <lineage>
        <taxon>Bacteria</taxon>
        <taxon>Bacillati</taxon>
        <taxon>Actinomycetota</taxon>
        <taxon>Actinomycetes</taxon>
        <taxon>Mycobacteriales</taxon>
        <taxon>Nocardiaceae</taxon>
        <taxon>Nocardia</taxon>
    </lineage>
</organism>
<keyword evidence="4" id="KW-0067">ATP-binding</keyword>
<comment type="caution">
    <text evidence="6">The sequence shown here is derived from an EMBL/GenBank/DDBJ whole genome shotgun (WGS) entry which is preliminary data.</text>
</comment>
<name>A0A511M4M7_9NOCA</name>
<proteinExistence type="predicted"/>
<dbReference type="Pfam" id="PF18085">
    <property type="entry name" value="Mak_N_cap"/>
    <property type="match status" value="1"/>
</dbReference>
<gene>
    <name evidence="6" type="ORF">NN4_01080</name>
</gene>
<dbReference type="Proteomes" id="UP000321424">
    <property type="component" value="Unassembled WGS sequence"/>
</dbReference>
<feature type="domain" description="Maltokinase N-terminal cap" evidence="5">
    <location>
        <begin position="20"/>
        <end position="106"/>
    </location>
</feature>
<accession>A0A511M4M7</accession>
<evidence type="ECO:0000256" key="1">
    <source>
        <dbReference type="ARBA" id="ARBA00022679"/>
    </source>
</evidence>
<keyword evidence="1" id="KW-0808">Transferase</keyword>
<dbReference type="InterPro" id="IPR040999">
    <property type="entry name" value="Mak_N_cap"/>
</dbReference>
<evidence type="ECO:0000313" key="7">
    <source>
        <dbReference type="Proteomes" id="UP000321424"/>
    </source>
</evidence>
<dbReference type="RefSeq" id="WP_147127948.1">
    <property type="nucleotide sequence ID" value="NZ_BJXA01000001.1"/>
</dbReference>
<reference evidence="6 7" key="1">
    <citation type="submission" date="2019-07" db="EMBL/GenBank/DDBJ databases">
        <title>Whole genome shotgun sequence of Nocardia ninae NBRC 108245.</title>
        <authorList>
            <person name="Hosoyama A."/>
            <person name="Uohara A."/>
            <person name="Ohji S."/>
            <person name="Ichikawa N."/>
        </authorList>
    </citation>
    <scope>NUCLEOTIDE SEQUENCE [LARGE SCALE GENOMIC DNA]</scope>
    <source>
        <strain evidence="6 7">NBRC 108245</strain>
    </source>
</reference>
<keyword evidence="3" id="KW-0418">Kinase</keyword>
<dbReference type="GO" id="GO:0016301">
    <property type="term" value="F:kinase activity"/>
    <property type="evidence" value="ECO:0007669"/>
    <property type="project" value="UniProtKB-KW"/>
</dbReference>
<keyword evidence="2" id="KW-0547">Nucleotide-binding</keyword>
<evidence type="ECO:0000256" key="2">
    <source>
        <dbReference type="ARBA" id="ARBA00022741"/>
    </source>
</evidence>